<name>A0A446CFP7_9BURK</name>
<reference evidence="3 4" key="1">
    <citation type="submission" date="2018-07" db="EMBL/GenBank/DDBJ databases">
        <authorList>
            <person name="Peeters C."/>
        </authorList>
    </citation>
    <scope>NUCLEOTIDE SEQUENCE [LARGE SCALE GENOMIC DNA]</scope>
    <source>
        <strain evidence="3 4">LMG 30378</strain>
    </source>
</reference>
<keyword evidence="2" id="KW-0472">Membrane</keyword>
<sequence length="95" mass="10008">MHAAKLNSARTAPSSKPVHTTETYSATLPGVGYARAPVVSGVLGIAVSTLWAWTAQGRFPKPVKLSPRVSAWPVADVRTWLADPVAWQAANTAEG</sequence>
<organism evidence="3 4">
    <name type="scientific">Achromobacter veterisilvae</name>
    <dbReference type="NCBI Taxonomy" id="2069367"/>
    <lineage>
        <taxon>Bacteria</taxon>
        <taxon>Pseudomonadati</taxon>
        <taxon>Pseudomonadota</taxon>
        <taxon>Betaproteobacteria</taxon>
        <taxon>Burkholderiales</taxon>
        <taxon>Alcaligenaceae</taxon>
        <taxon>Achromobacter</taxon>
    </lineage>
</organism>
<dbReference type="InterPro" id="IPR010260">
    <property type="entry name" value="AlpA"/>
</dbReference>
<accession>A0A446CFP7</accession>
<keyword evidence="2" id="KW-0812">Transmembrane</keyword>
<dbReference type="Pfam" id="PF05930">
    <property type="entry name" value="Phage_AlpA"/>
    <property type="match status" value="1"/>
</dbReference>
<proteinExistence type="predicted"/>
<dbReference type="Gene3D" id="1.10.238.160">
    <property type="match status" value="1"/>
</dbReference>
<feature type="transmembrane region" description="Helical" evidence="2">
    <location>
        <begin position="33"/>
        <end position="54"/>
    </location>
</feature>
<gene>
    <name evidence="3" type="ORF">AVE30378_02201</name>
</gene>
<dbReference type="RefSeq" id="WP_129240907.1">
    <property type="nucleotide sequence ID" value="NZ_UFQC01000010.1"/>
</dbReference>
<dbReference type="EMBL" id="UFQC01000010">
    <property type="protein sequence ID" value="SSW66662.1"/>
    <property type="molecule type" value="Genomic_DNA"/>
</dbReference>
<evidence type="ECO:0008006" key="5">
    <source>
        <dbReference type="Google" id="ProtNLM"/>
    </source>
</evidence>
<evidence type="ECO:0000313" key="4">
    <source>
        <dbReference type="Proteomes" id="UP000289465"/>
    </source>
</evidence>
<dbReference type="AlphaFoldDB" id="A0A446CFP7"/>
<evidence type="ECO:0000256" key="2">
    <source>
        <dbReference type="SAM" id="Phobius"/>
    </source>
</evidence>
<evidence type="ECO:0000256" key="1">
    <source>
        <dbReference type="SAM" id="MobiDB-lite"/>
    </source>
</evidence>
<protein>
    <recommendedName>
        <fullName evidence="5">AlpA family phage regulatory protein</fullName>
    </recommendedName>
</protein>
<keyword evidence="2" id="KW-1133">Transmembrane helix</keyword>
<evidence type="ECO:0000313" key="3">
    <source>
        <dbReference type="EMBL" id="SSW66662.1"/>
    </source>
</evidence>
<feature type="region of interest" description="Disordered" evidence="1">
    <location>
        <begin position="1"/>
        <end position="21"/>
    </location>
</feature>
<dbReference type="Proteomes" id="UP000289465">
    <property type="component" value="Unassembled WGS sequence"/>
</dbReference>
<dbReference type="OrthoDB" id="8527558at2"/>
<feature type="compositionally biased region" description="Polar residues" evidence="1">
    <location>
        <begin position="8"/>
        <end position="21"/>
    </location>
</feature>